<sequence length="282" mass="32416">MKIYLVMSPYVKPIPCPPRILISYFYFYRSFHKSKSPNYAGVEYYARHGCDIFVDSGAYSAWTSGTSIAIGDYINFLKRWRSKVAIYANLDNIQSSKLTDQNQRYLESEGLAPLPVYHMGEDESVLEGLCERFDLVCCGGTGSVLGEGASRKRRSKQWHFDRVFKIAQEHGTKIHGFGITDFPLLKAYPWYSVDSSSWARPLRFGNIPLFDPRRGTTVSFKMTELQPLIENRELLQEVYGVQPKQLLYRKATRVQIAALSIKSWLLLEEWLTKREQKAKAIA</sequence>
<comment type="caution">
    <text evidence="1">The sequence shown here is derived from an EMBL/GenBank/DDBJ whole genome shotgun (WGS) entry which is preliminary data.</text>
</comment>
<organism evidence="1">
    <name type="scientific">marine sediment metagenome</name>
    <dbReference type="NCBI Taxonomy" id="412755"/>
    <lineage>
        <taxon>unclassified sequences</taxon>
        <taxon>metagenomes</taxon>
        <taxon>ecological metagenomes</taxon>
    </lineage>
</organism>
<dbReference type="EMBL" id="LAZR01000460">
    <property type="protein sequence ID" value="KKN68001.1"/>
    <property type="molecule type" value="Genomic_DNA"/>
</dbReference>
<proteinExistence type="predicted"/>
<protein>
    <submittedName>
        <fullName evidence="1">Uncharacterized protein</fullName>
    </submittedName>
</protein>
<name>A0A0F9V3B0_9ZZZZ</name>
<evidence type="ECO:0000313" key="1">
    <source>
        <dbReference type="EMBL" id="KKN68001.1"/>
    </source>
</evidence>
<gene>
    <name evidence="1" type="ORF">LCGC14_0455570</name>
</gene>
<accession>A0A0F9V3B0</accession>
<reference evidence="1" key="1">
    <citation type="journal article" date="2015" name="Nature">
        <title>Complex archaea that bridge the gap between prokaryotes and eukaryotes.</title>
        <authorList>
            <person name="Spang A."/>
            <person name="Saw J.H."/>
            <person name="Jorgensen S.L."/>
            <person name="Zaremba-Niedzwiedzka K."/>
            <person name="Martijn J."/>
            <person name="Lind A.E."/>
            <person name="van Eijk R."/>
            <person name="Schleper C."/>
            <person name="Guy L."/>
            <person name="Ettema T.J."/>
        </authorList>
    </citation>
    <scope>NUCLEOTIDE SEQUENCE</scope>
</reference>
<dbReference type="AlphaFoldDB" id="A0A0F9V3B0"/>